<evidence type="ECO:0000313" key="1">
    <source>
        <dbReference type="EMBL" id="KAG5582464.1"/>
    </source>
</evidence>
<keyword evidence="2" id="KW-1185">Reference proteome</keyword>
<name>A0A9J5X629_SOLCO</name>
<accession>A0A9J5X629</accession>
<dbReference type="Proteomes" id="UP000824120">
    <property type="component" value="Chromosome 10"/>
</dbReference>
<gene>
    <name evidence="1" type="ORF">H5410_053091</name>
</gene>
<dbReference type="AlphaFoldDB" id="A0A9J5X629"/>
<comment type="caution">
    <text evidence="1">The sequence shown here is derived from an EMBL/GenBank/DDBJ whole genome shotgun (WGS) entry which is preliminary data.</text>
</comment>
<organism evidence="1 2">
    <name type="scientific">Solanum commersonii</name>
    <name type="common">Commerson's wild potato</name>
    <name type="synonym">Commerson's nightshade</name>
    <dbReference type="NCBI Taxonomy" id="4109"/>
    <lineage>
        <taxon>Eukaryota</taxon>
        <taxon>Viridiplantae</taxon>
        <taxon>Streptophyta</taxon>
        <taxon>Embryophyta</taxon>
        <taxon>Tracheophyta</taxon>
        <taxon>Spermatophyta</taxon>
        <taxon>Magnoliopsida</taxon>
        <taxon>eudicotyledons</taxon>
        <taxon>Gunneridae</taxon>
        <taxon>Pentapetalae</taxon>
        <taxon>asterids</taxon>
        <taxon>lamiids</taxon>
        <taxon>Solanales</taxon>
        <taxon>Solanaceae</taxon>
        <taxon>Solanoideae</taxon>
        <taxon>Solaneae</taxon>
        <taxon>Solanum</taxon>
    </lineage>
</organism>
<sequence>MTSGEDEFLESINSDLHAFSFSDCLSKVKKTYDGAVDDTTTTIKDFGANDFFGAKISASAVLKPEPIWPMAGTTQVITNPIKLELVGPGNPNPIFNRNTERLHSVISESA</sequence>
<dbReference type="OrthoDB" id="764172at2759"/>
<dbReference type="EMBL" id="JACXVP010000010">
    <property type="protein sequence ID" value="KAG5582464.1"/>
    <property type="molecule type" value="Genomic_DNA"/>
</dbReference>
<reference evidence="1 2" key="1">
    <citation type="submission" date="2020-09" db="EMBL/GenBank/DDBJ databases">
        <title>De no assembly of potato wild relative species, Solanum commersonii.</title>
        <authorList>
            <person name="Cho K."/>
        </authorList>
    </citation>
    <scope>NUCLEOTIDE SEQUENCE [LARGE SCALE GENOMIC DNA]</scope>
    <source>
        <strain evidence="1">LZ3.2</strain>
        <tissue evidence="1">Leaf</tissue>
    </source>
</reference>
<protein>
    <submittedName>
        <fullName evidence="1">Uncharacterized protein</fullName>
    </submittedName>
</protein>
<proteinExistence type="predicted"/>
<evidence type="ECO:0000313" key="2">
    <source>
        <dbReference type="Proteomes" id="UP000824120"/>
    </source>
</evidence>